<dbReference type="AlphaFoldDB" id="A0A3P3W3Q3"/>
<proteinExistence type="predicted"/>
<keyword evidence="2" id="KW-1185">Reference proteome</keyword>
<dbReference type="OrthoDB" id="1099822at2"/>
<dbReference type="PROSITE" id="PS51257">
    <property type="entry name" value="PROKAR_LIPOPROTEIN"/>
    <property type="match status" value="1"/>
</dbReference>
<sequence>MKKIFLLNFIFISLISCDKILKDKYDSQDSEITTRVYAVGTDKDENGCVSSAGYTWSILKNDCIRVFEIGYRLNPTQINADEAVMSAFVIFDEDKEKTELFLPNSDKSIILNLDGKGIYKNGKMVFDSNEFVLKIDNKNTYEAAKEQLQNINNTQEEIE</sequence>
<comment type="caution">
    <text evidence="1">The sequence shown here is derived from an EMBL/GenBank/DDBJ whole genome shotgun (WGS) entry which is preliminary data.</text>
</comment>
<dbReference type="EMBL" id="RQVQ01000038">
    <property type="protein sequence ID" value="RRJ88556.1"/>
    <property type="molecule type" value="Genomic_DNA"/>
</dbReference>
<reference evidence="1 2" key="1">
    <citation type="submission" date="2018-11" db="EMBL/GenBank/DDBJ databases">
        <title>Flavobacterium sp. nov., YIM 102701-2 draft genome.</title>
        <authorList>
            <person name="Li G."/>
            <person name="Jiang Y."/>
        </authorList>
    </citation>
    <scope>NUCLEOTIDE SEQUENCE [LARGE SCALE GENOMIC DNA]</scope>
    <source>
        <strain evidence="1 2">YIM 102701-2</strain>
    </source>
</reference>
<dbReference type="Proteomes" id="UP000275719">
    <property type="component" value="Unassembled WGS sequence"/>
</dbReference>
<protein>
    <recommendedName>
        <fullName evidence="3">Lipoprotein</fullName>
    </recommendedName>
</protein>
<gene>
    <name evidence="1" type="ORF">EG240_13370</name>
</gene>
<organism evidence="1 2">
    <name type="scientific">Paenimyroides tangerinum</name>
    <dbReference type="NCBI Taxonomy" id="2488728"/>
    <lineage>
        <taxon>Bacteria</taxon>
        <taxon>Pseudomonadati</taxon>
        <taxon>Bacteroidota</taxon>
        <taxon>Flavobacteriia</taxon>
        <taxon>Flavobacteriales</taxon>
        <taxon>Flavobacteriaceae</taxon>
        <taxon>Paenimyroides</taxon>
    </lineage>
</organism>
<evidence type="ECO:0008006" key="3">
    <source>
        <dbReference type="Google" id="ProtNLM"/>
    </source>
</evidence>
<accession>A0A3P3W3Q3</accession>
<evidence type="ECO:0000313" key="2">
    <source>
        <dbReference type="Proteomes" id="UP000275719"/>
    </source>
</evidence>
<evidence type="ECO:0000313" key="1">
    <source>
        <dbReference type="EMBL" id="RRJ88556.1"/>
    </source>
</evidence>
<dbReference type="RefSeq" id="WP_125019864.1">
    <property type="nucleotide sequence ID" value="NZ_RQVQ01000038.1"/>
</dbReference>
<name>A0A3P3W3Q3_9FLAO</name>